<evidence type="ECO:0000256" key="3">
    <source>
        <dbReference type="ARBA" id="ARBA00022917"/>
    </source>
</evidence>
<comment type="caution">
    <text evidence="9">The sequence shown here is derived from an EMBL/GenBank/DDBJ whole genome shotgun (WGS) entry which is preliminary data.</text>
</comment>
<dbReference type="Pfam" id="PF03462">
    <property type="entry name" value="PCRF"/>
    <property type="match status" value="1"/>
</dbReference>
<proteinExistence type="inferred from homology"/>
<dbReference type="Proteomes" id="UP000178222">
    <property type="component" value="Unassembled WGS sequence"/>
</dbReference>
<evidence type="ECO:0000256" key="2">
    <source>
        <dbReference type="ARBA" id="ARBA00022481"/>
    </source>
</evidence>
<reference evidence="9 10" key="1">
    <citation type="journal article" date="2016" name="Nat. Commun.">
        <title>Thousands of microbial genomes shed light on interconnected biogeochemical processes in an aquifer system.</title>
        <authorList>
            <person name="Anantharaman K."/>
            <person name="Brown C.T."/>
            <person name="Hug L.A."/>
            <person name="Sharon I."/>
            <person name="Castelle C.J."/>
            <person name="Probst A.J."/>
            <person name="Thomas B.C."/>
            <person name="Singh A."/>
            <person name="Wilkins M.J."/>
            <person name="Karaoz U."/>
            <person name="Brodie E.L."/>
            <person name="Williams K.H."/>
            <person name="Hubbard S.S."/>
            <person name="Banfield J.F."/>
        </authorList>
    </citation>
    <scope>NUCLEOTIDE SEQUENCE [LARGE SCALE GENOMIC DNA]</scope>
</reference>
<comment type="PTM">
    <text evidence="4">Methylated by PrmC. Methylation increases the termination efficiency of RF2.</text>
</comment>
<dbReference type="PANTHER" id="PTHR43116:SF3">
    <property type="entry name" value="CLASS I PEPTIDE CHAIN RELEASE FACTOR"/>
    <property type="match status" value="1"/>
</dbReference>
<evidence type="ECO:0000256" key="1">
    <source>
        <dbReference type="ARBA" id="ARBA00010835"/>
    </source>
</evidence>
<comment type="subcellular location">
    <subcellularLocation>
        <location evidence="4">Cytoplasm</location>
    </subcellularLocation>
</comment>
<evidence type="ECO:0000256" key="6">
    <source>
        <dbReference type="SAM" id="Coils"/>
    </source>
</evidence>
<protein>
    <recommendedName>
        <fullName evidence="4 5">Peptide chain release factor 2</fullName>
        <shortName evidence="4">RF-2</shortName>
    </recommendedName>
</protein>
<dbReference type="GO" id="GO:0005737">
    <property type="term" value="C:cytoplasm"/>
    <property type="evidence" value="ECO:0007669"/>
    <property type="project" value="UniProtKB-SubCell"/>
</dbReference>
<keyword evidence="6" id="KW-0175">Coiled coil</keyword>
<dbReference type="Gene3D" id="3.30.70.1660">
    <property type="match status" value="1"/>
</dbReference>
<keyword evidence="3 4" id="KW-0648">Protein biosynthesis</keyword>
<evidence type="ECO:0000313" key="10">
    <source>
        <dbReference type="Proteomes" id="UP000178222"/>
    </source>
</evidence>
<feature type="domain" description="Peptide chain release factor" evidence="8">
    <location>
        <begin position="56"/>
        <end position="178"/>
    </location>
</feature>
<evidence type="ECO:0000259" key="8">
    <source>
        <dbReference type="SMART" id="SM00937"/>
    </source>
</evidence>
<dbReference type="Gene3D" id="3.30.160.20">
    <property type="match status" value="1"/>
</dbReference>
<evidence type="ECO:0000256" key="4">
    <source>
        <dbReference type="HAMAP-Rule" id="MF_00094"/>
    </source>
</evidence>
<dbReference type="AlphaFoldDB" id="A0A1G2RT95"/>
<feature type="compositionally biased region" description="Basic and acidic residues" evidence="7">
    <location>
        <begin position="1"/>
        <end position="19"/>
    </location>
</feature>
<dbReference type="SUPFAM" id="SSF75620">
    <property type="entry name" value="Release factor"/>
    <property type="match status" value="1"/>
</dbReference>
<dbReference type="InterPro" id="IPR000352">
    <property type="entry name" value="Pep_chain_release_fac_I"/>
</dbReference>
<dbReference type="PANTHER" id="PTHR43116">
    <property type="entry name" value="PEPTIDE CHAIN RELEASE FACTOR 2"/>
    <property type="match status" value="1"/>
</dbReference>
<dbReference type="Pfam" id="PF00472">
    <property type="entry name" value="RF-1"/>
    <property type="match status" value="1"/>
</dbReference>
<dbReference type="Gene3D" id="1.20.58.410">
    <property type="entry name" value="Release factor"/>
    <property type="match status" value="1"/>
</dbReference>
<evidence type="ECO:0000256" key="7">
    <source>
        <dbReference type="SAM" id="MobiDB-lite"/>
    </source>
</evidence>
<comment type="similarity">
    <text evidence="1 4">Belongs to the prokaryotic/mitochondrial release factor family.</text>
</comment>
<dbReference type="InterPro" id="IPR005139">
    <property type="entry name" value="PCRF"/>
</dbReference>
<dbReference type="InterPro" id="IPR045853">
    <property type="entry name" value="Pep_chain_release_fac_I_sf"/>
</dbReference>
<comment type="function">
    <text evidence="4">Peptide chain release factor 2 directs the termination of translation in response to the peptide chain termination codons UGA and UAA.</text>
</comment>
<keyword evidence="4" id="KW-0963">Cytoplasm</keyword>
<dbReference type="SMART" id="SM00937">
    <property type="entry name" value="PCRF"/>
    <property type="match status" value="1"/>
</dbReference>
<dbReference type="HAMAP" id="MF_00094">
    <property type="entry name" value="Rel_fac_2"/>
    <property type="match status" value="1"/>
</dbReference>
<organism evidence="9 10">
    <name type="scientific">Candidatus Wildermuthbacteria bacterium RIFCSPLOWO2_02_FULL_47_9c</name>
    <dbReference type="NCBI Taxonomy" id="1802466"/>
    <lineage>
        <taxon>Bacteria</taxon>
        <taxon>Candidatus Wildermuthiibacteriota</taxon>
    </lineage>
</organism>
<evidence type="ECO:0000256" key="5">
    <source>
        <dbReference type="NCBIfam" id="TIGR00020"/>
    </source>
</evidence>
<dbReference type="NCBIfam" id="TIGR00020">
    <property type="entry name" value="prfB"/>
    <property type="match status" value="1"/>
</dbReference>
<name>A0A1G2RT95_9BACT</name>
<feature type="modified residue" description="N5-methylglutamine" evidence="4">
    <location>
        <position position="237"/>
    </location>
</feature>
<keyword evidence="2 4" id="KW-0488">Methylation</keyword>
<feature type="coiled-coil region" evidence="6">
    <location>
        <begin position="27"/>
        <end position="64"/>
    </location>
</feature>
<gene>
    <name evidence="4" type="primary">prfB</name>
    <name evidence="9" type="ORF">A3J30_03880</name>
</gene>
<dbReference type="FunFam" id="3.30.160.20:FF:000004">
    <property type="entry name" value="Peptide chain release factor 1"/>
    <property type="match status" value="1"/>
</dbReference>
<sequence length="347" mass="38914">MAQKKDKIVALQKESEKPEFWQNPETSGKLSKELADLKEEVGEFEELQQEFADLKELAELSKTDEDLPAQAGAGAELPGVLEALQKRLEKQEVQTFLSGKYDRANAILGISAGAGGQDAQDWAAMLQRMYERYCEKKGWRVEAIHRSFGEPGAEGRIGVKQASFQASGPFAYGLLKRETGVHRLVRMSPFSAKQLRHTSFAAVEVTPEVDVKQEKDIEIKPEDVRVEFFNASGPGGQNVNKRETAVRLVHEPTGIVVTSQASRSQQQNREKAMQVLASKLYSMREQEQEKEFADMRGKQAAIEWGSQIRSYVLHPYKLVKDVRTNVETADVESVLDGDLDIFIEARQ</sequence>
<dbReference type="GO" id="GO:0016149">
    <property type="term" value="F:translation release factor activity, codon specific"/>
    <property type="evidence" value="ECO:0007669"/>
    <property type="project" value="UniProtKB-UniRule"/>
</dbReference>
<dbReference type="EMBL" id="MHUL01000042">
    <property type="protein sequence ID" value="OHA76060.1"/>
    <property type="molecule type" value="Genomic_DNA"/>
</dbReference>
<feature type="region of interest" description="Disordered" evidence="7">
    <location>
        <begin position="1"/>
        <end position="27"/>
    </location>
</feature>
<dbReference type="InterPro" id="IPR004374">
    <property type="entry name" value="PrfB"/>
</dbReference>
<accession>A0A1G2RT95</accession>
<evidence type="ECO:0000313" key="9">
    <source>
        <dbReference type="EMBL" id="OHA76060.1"/>
    </source>
</evidence>